<name>A0A5D2BAS1_GOSDA</name>
<evidence type="ECO:0000256" key="5">
    <source>
        <dbReference type="ARBA" id="ARBA00023043"/>
    </source>
</evidence>
<dbReference type="Proteomes" id="UP000323506">
    <property type="component" value="Chromosome D09"/>
</dbReference>
<organism evidence="10 11">
    <name type="scientific">Gossypium darwinii</name>
    <name type="common">Darwin's cotton</name>
    <name type="synonym">Gossypium barbadense var. darwinii</name>
    <dbReference type="NCBI Taxonomy" id="34276"/>
    <lineage>
        <taxon>Eukaryota</taxon>
        <taxon>Viridiplantae</taxon>
        <taxon>Streptophyta</taxon>
        <taxon>Embryophyta</taxon>
        <taxon>Tracheophyta</taxon>
        <taxon>Spermatophyta</taxon>
        <taxon>Magnoliopsida</taxon>
        <taxon>eudicotyledons</taxon>
        <taxon>Gunneridae</taxon>
        <taxon>Pentapetalae</taxon>
        <taxon>rosids</taxon>
        <taxon>malvids</taxon>
        <taxon>Malvales</taxon>
        <taxon>Malvaceae</taxon>
        <taxon>Malvoideae</taxon>
        <taxon>Gossypium</taxon>
    </lineage>
</organism>
<dbReference type="AlphaFoldDB" id="A0A5D2BAS1"/>
<dbReference type="Pfam" id="PF12796">
    <property type="entry name" value="Ank_2"/>
    <property type="match status" value="3"/>
</dbReference>
<evidence type="ECO:0000313" key="10">
    <source>
        <dbReference type="EMBL" id="TYG54444.1"/>
    </source>
</evidence>
<keyword evidence="4 8" id="KW-1133">Transmembrane helix</keyword>
<feature type="domain" description="PGG" evidence="9">
    <location>
        <begin position="317"/>
        <end position="421"/>
    </location>
</feature>
<dbReference type="Gene3D" id="1.25.40.20">
    <property type="entry name" value="Ankyrin repeat-containing domain"/>
    <property type="match status" value="2"/>
</dbReference>
<dbReference type="SMART" id="SM00248">
    <property type="entry name" value="ANK"/>
    <property type="match status" value="8"/>
</dbReference>
<dbReference type="GO" id="GO:0005886">
    <property type="term" value="C:plasma membrane"/>
    <property type="evidence" value="ECO:0007669"/>
    <property type="project" value="TreeGrafter"/>
</dbReference>
<keyword evidence="2 8" id="KW-0812">Transmembrane</keyword>
<evidence type="ECO:0000256" key="8">
    <source>
        <dbReference type="SAM" id="Phobius"/>
    </source>
</evidence>
<evidence type="ECO:0000256" key="6">
    <source>
        <dbReference type="ARBA" id="ARBA00023136"/>
    </source>
</evidence>
<gene>
    <name evidence="10" type="ORF">ES288_D09G190400v1</name>
</gene>
<keyword evidence="5 7" id="KW-0040">ANK repeat</keyword>
<evidence type="ECO:0000256" key="3">
    <source>
        <dbReference type="ARBA" id="ARBA00022737"/>
    </source>
</evidence>
<evidence type="ECO:0000313" key="11">
    <source>
        <dbReference type="Proteomes" id="UP000323506"/>
    </source>
</evidence>
<feature type="repeat" description="ANK" evidence="7">
    <location>
        <begin position="225"/>
        <end position="249"/>
    </location>
</feature>
<comment type="subcellular location">
    <subcellularLocation>
        <location evidence="1">Membrane</location>
        <topology evidence="1">Multi-pass membrane protein</topology>
    </subcellularLocation>
</comment>
<dbReference type="PANTHER" id="PTHR24186:SF26">
    <property type="entry name" value="ANKYRIN REPEAT PLANT PROTEIN"/>
    <property type="match status" value="1"/>
</dbReference>
<dbReference type="SUPFAM" id="SSF48403">
    <property type="entry name" value="Ankyrin repeat"/>
    <property type="match status" value="1"/>
</dbReference>
<dbReference type="EMBL" id="CM017709">
    <property type="protein sequence ID" value="TYG54444.1"/>
    <property type="molecule type" value="Genomic_DNA"/>
</dbReference>
<proteinExistence type="predicted"/>
<accession>A0A5D2BAS1</accession>
<sequence>MGEEQIFQKKMAKQLTGKRDDTPLHSAVRAGDLHLVLEIIRGCEAGDLFEQNQSGETALYVAAECGRADLVKELIKYCDIVLAGIKARNGYDAFLIAAKQGNLEVLKILMEANVDLSMTFDSYNTTALHTAASQGHAEVVNFLLEKGSNVAVIAKSNGKTALHSAARNGHVVIVKALSSKEPGITTRTDKKGQTALHMAVKGHNIEVVDELIKSDPCLINMVDNKGNTALHIGTRKGRIQIVEKLLNQNGVHKLVINKSGETAIDIAEKHKLSDIAGILKEHGVQCAKFIKTQPTNSAKELKTNCIAQRINKIHVDSLNNAINSTTVVAVLIATIAFAAIFSVPGQYADRQARIASKLPFLIFIVFDAIALFISLAVVVVQTSIVVIHRKAKKQMMAVINKLMWLACVLISVAFLALSYIVVGDEWWLANLVTGIGTVIMVSTLGTLCYWVIVNRIEASKLHSIRRSSMNSGSRSFSMSYVSDTEILNNEHKKLYAV</sequence>
<dbReference type="PANTHER" id="PTHR24186">
    <property type="entry name" value="PROTEIN PHOSPHATASE 1 REGULATORY SUBUNIT"/>
    <property type="match status" value="1"/>
</dbReference>
<feature type="transmembrane region" description="Helical" evidence="8">
    <location>
        <begin position="360"/>
        <end position="381"/>
    </location>
</feature>
<dbReference type="InterPro" id="IPR036770">
    <property type="entry name" value="Ankyrin_rpt-contain_sf"/>
</dbReference>
<feature type="transmembrane region" description="Helical" evidence="8">
    <location>
        <begin position="321"/>
        <end position="340"/>
    </location>
</feature>
<dbReference type="PROSITE" id="PS50297">
    <property type="entry name" value="ANK_REP_REGION"/>
    <property type="match status" value="5"/>
</dbReference>
<dbReference type="InterPro" id="IPR002110">
    <property type="entry name" value="Ankyrin_rpt"/>
</dbReference>
<feature type="repeat" description="ANK" evidence="7">
    <location>
        <begin position="89"/>
        <end position="121"/>
    </location>
</feature>
<evidence type="ECO:0000256" key="4">
    <source>
        <dbReference type="ARBA" id="ARBA00022989"/>
    </source>
</evidence>
<protein>
    <recommendedName>
        <fullName evidence="9">PGG domain-containing protein</fullName>
    </recommendedName>
</protein>
<feature type="repeat" description="ANK" evidence="7">
    <location>
        <begin position="191"/>
        <end position="213"/>
    </location>
</feature>
<evidence type="ECO:0000256" key="2">
    <source>
        <dbReference type="ARBA" id="ARBA00022692"/>
    </source>
</evidence>
<keyword evidence="6 8" id="KW-0472">Membrane</keyword>
<dbReference type="Pfam" id="PF00023">
    <property type="entry name" value="Ank"/>
    <property type="match status" value="1"/>
</dbReference>
<evidence type="ECO:0000256" key="7">
    <source>
        <dbReference type="PROSITE-ProRule" id="PRU00023"/>
    </source>
</evidence>
<dbReference type="Pfam" id="PF13962">
    <property type="entry name" value="PGG"/>
    <property type="match status" value="1"/>
</dbReference>
<feature type="transmembrane region" description="Helical" evidence="8">
    <location>
        <begin position="427"/>
        <end position="452"/>
    </location>
</feature>
<feature type="repeat" description="ANK" evidence="7">
    <location>
        <begin position="157"/>
        <end position="189"/>
    </location>
</feature>
<reference evidence="10 11" key="1">
    <citation type="submission" date="2019-06" db="EMBL/GenBank/DDBJ databases">
        <title>WGS assembly of Gossypium darwinii.</title>
        <authorList>
            <person name="Chen Z.J."/>
            <person name="Sreedasyam A."/>
            <person name="Ando A."/>
            <person name="Song Q."/>
            <person name="De L."/>
            <person name="Hulse-Kemp A."/>
            <person name="Ding M."/>
            <person name="Ye W."/>
            <person name="Kirkbride R."/>
            <person name="Jenkins J."/>
            <person name="Plott C."/>
            <person name="Lovell J."/>
            <person name="Lin Y.-M."/>
            <person name="Vaughn R."/>
            <person name="Liu B."/>
            <person name="Li W."/>
            <person name="Simpson S."/>
            <person name="Scheffler B."/>
            <person name="Saski C."/>
            <person name="Grover C."/>
            <person name="Hu G."/>
            <person name="Conover J."/>
            <person name="Carlson J."/>
            <person name="Shu S."/>
            <person name="Boston L."/>
            <person name="Williams M."/>
            <person name="Peterson D."/>
            <person name="Mcgee K."/>
            <person name="Jones D."/>
            <person name="Wendel J."/>
            <person name="Stelly D."/>
            <person name="Grimwood J."/>
            <person name="Schmutz J."/>
        </authorList>
    </citation>
    <scope>NUCLEOTIDE SEQUENCE [LARGE SCALE GENOMIC DNA]</scope>
    <source>
        <strain evidence="10">1808015.09</strain>
    </source>
</reference>
<feature type="repeat" description="ANK" evidence="7">
    <location>
        <begin position="123"/>
        <end position="155"/>
    </location>
</feature>
<dbReference type="PROSITE" id="PS50088">
    <property type="entry name" value="ANK_REPEAT"/>
    <property type="match status" value="5"/>
</dbReference>
<evidence type="ECO:0000259" key="9">
    <source>
        <dbReference type="Pfam" id="PF13962"/>
    </source>
</evidence>
<evidence type="ECO:0000256" key="1">
    <source>
        <dbReference type="ARBA" id="ARBA00004141"/>
    </source>
</evidence>
<keyword evidence="3" id="KW-0677">Repeat</keyword>
<dbReference type="InterPro" id="IPR026961">
    <property type="entry name" value="PGG_dom"/>
</dbReference>
<keyword evidence="11" id="KW-1185">Reference proteome</keyword>
<feature type="transmembrane region" description="Helical" evidence="8">
    <location>
        <begin position="402"/>
        <end position="421"/>
    </location>
</feature>